<dbReference type="InterPro" id="IPR010319">
    <property type="entry name" value="Transglutaminase-like_Cys_pept"/>
</dbReference>
<dbReference type="AlphaFoldDB" id="A0A178I2R2"/>
<dbReference type="PANTHER" id="PTHR39327">
    <property type="match status" value="1"/>
</dbReference>
<evidence type="ECO:0000313" key="2">
    <source>
        <dbReference type="EMBL" id="OAM78566.1"/>
    </source>
</evidence>
<dbReference type="Pfam" id="PF06035">
    <property type="entry name" value="Peptidase_C93"/>
    <property type="match status" value="1"/>
</dbReference>
<sequence length="181" mass="19173">MTIRLAKGLAGLALAVSLGASLPVQASDAFATARGAAVQPLAMQYFCAQHPSECRGGGAGQVAMNAELMTLLKTVNVQVNRSIKPRRESADNWALAPEAGDCEDYVITKRAHLIRAGVPAGSLRIAFTHTGRGQPHAVLVVRSSDGDFVLDNLTNSVKSLRMSGYNIRSMSSADPRRWVAG</sequence>
<protein>
    <recommendedName>
        <fullName evidence="4">Transglutaminase</fullName>
    </recommendedName>
</protein>
<evidence type="ECO:0000256" key="1">
    <source>
        <dbReference type="SAM" id="SignalP"/>
    </source>
</evidence>
<name>A0A178I2R2_9HYPH</name>
<accession>A0A178I2R2</accession>
<dbReference type="Gene3D" id="3.10.620.30">
    <property type="match status" value="1"/>
</dbReference>
<feature type="chain" id="PRO_5008088384" description="Transglutaminase" evidence="1">
    <location>
        <begin position="27"/>
        <end position="181"/>
    </location>
</feature>
<feature type="signal peptide" evidence="1">
    <location>
        <begin position="1"/>
        <end position="26"/>
    </location>
</feature>
<comment type="caution">
    <text evidence="2">The sequence shown here is derived from an EMBL/GenBank/DDBJ whole genome shotgun (WGS) entry which is preliminary data.</text>
</comment>
<dbReference type="EMBL" id="LVVY01000068">
    <property type="protein sequence ID" value="OAM78566.1"/>
    <property type="molecule type" value="Genomic_DNA"/>
</dbReference>
<dbReference type="RefSeq" id="WP_067453160.1">
    <property type="nucleotide sequence ID" value="NZ_LVVY01000068.1"/>
</dbReference>
<reference evidence="2 3" key="1">
    <citation type="submission" date="2016-03" db="EMBL/GenBank/DDBJ databases">
        <title>Genome sequencing of Devosia sp. S37.</title>
        <authorList>
            <person name="Mohd Nor M."/>
        </authorList>
    </citation>
    <scope>NUCLEOTIDE SEQUENCE [LARGE SCALE GENOMIC DNA]</scope>
    <source>
        <strain evidence="2 3">S37</strain>
    </source>
</reference>
<keyword evidence="1" id="KW-0732">Signal</keyword>
<evidence type="ECO:0000313" key="3">
    <source>
        <dbReference type="Proteomes" id="UP000078389"/>
    </source>
</evidence>
<organism evidence="2 3">
    <name type="scientific">Devosia elaeis</name>
    <dbReference type="NCBI Taxonomy" id="1770058"/>
    <lineage>
        <taxon>Bacteria</taxon>
        <taxon>Pseudomonadati</taxon>
        <taxon>Pseudomonadota</taxon>
        <taxon>Alphaproteobacteria</taxon>
        <taxon>Hyphomicrobiales</taxon>
        <taxon>Devosiaceae</taxon>
        <taxon>Devosia</taxon>
    </lineage>
</organism>
<keyword evidence="3" id="KW-1185">Reference proteome</keyword>
<dbReference type="Proteomes" id="UP000078389">
    <property type="component" value="Unassembled WGS sequence"/>
</dbReference>
<evidence type="ECO:0008006" key="4">
    <source>
        <dbReference type="Google" id="ProtNLM"/>
    </source>
</evidence>
<dbReference type="STRING" id="1770058.A3840_05570"/>
<proteinExistence type="predicted"/>
<gene>
    <name evidence="2" type="ORF">A3840_05570</name>
</gene>
<dbReference type="PANTHER" id="PTHR39327:SF1">
    <property type="entry name" value="BLR5470 PROTEIN"/>
    <property type="match status" value="1"/>
</dbReference>